<evidence type="ECO:0000313" key="2">
    <source>
        <dbReference type="Proteomes" id="UP001651158"/>
    </source>
</evidence>
<organism evidence="1 2">
    <name type="scientific">Taenia crassiceps</name>
    <dbReference type="NCBI Taxonomy" id="6207"/>
    <lineage>
        <taxon>Eukaryota</taxon>
        <taxon>Metazoa</taxon>
        <taxon>Spiralia</taxon>
        <taxon>Lophotrochozoa</taxon>
        <taxon>Platyhelminthes</taxon>
        <taxon>Cestoda</taxon>
        <taxon>Eucestoda</taxon>
        <taxon>Cyclophyllidea</taxon>
        <taxon>Taeniidae</taxon>
        <taxon>Taenia</taxon>
    </lineage>
</organism>
<name>A0ABR4QDE1_9CEST</name>
<accession>A0ABR4QDE1</accession>
<reference evidence="1 2" key="1">
    <citation type="journal article" date="2022" name="Front. Cell. Infect. Microbiol.">
        <title>The Genomes of Two Strains of Taenia crassiceps the Animal Model for the Study of Human Cysticercosis.</title>
        <authorList>
            <person name="Bobes R.J."/>
            <person name="Estrada K."/>
            <person name="Rios-Valencia D.G."/>
            <person name="Calderon-Gallegos A."/>
            <person name="de la Torre P."/>
            <person name="Carrero J.C."/>
            <person name="Sanchez-Flores A."/>
            <person name="Laclette J.P."/>
        </authorList>
    </citation>
    <scope>NUCLEOTIDE SEQUENCE [LARGE SCALE GENOMIC DNA]</scope>
    <source>
        <strain evidence="1">WFUcys</strain>
    </source>
</reference>
<protein>
    <submittedName>
        <fullName evidence="1">Uncharacterized protein</fullName>
    </submittedName>
</protein>
<keyword evidence="2" id="KW-1185">Reference proteome</keyword>
<dbReference type="EMBL" id="JAKROA010000004">
    <property type="protein sequence ID" value="KAL5107567.1"/>
    <property type="molecule type" value="Genomic_DNA"/>
</dbReference>
<comment type="caution">
    <text evidence="1">The sequence shown here is derived from an EMBL/GenBank/DDBJ whole genome shotgun (WGS) entry which is preliminary data.</text>
</comment>
<proteinExistence type="predicted"/>
<gene>
    <name evidence="1" type="ORF">TcWFU_003634</name>
</gene>
<evidence type="ECO:0000313" key="1">
    <source>
        <dbReference type="EMBL" id="KAL5107567.1"/>
    </source>
</evidence>
<sequence length="177" mass="18612">MDSSLKQSSPAFTWSLVLVPKGRLGGGNDPVEPGQELAGYLDNTWCHTNRFAGTHAIRIAYATTLGFGWSLRPFCSVVNGINVVAPKNGIAAKDYRAYGNDDPAHGQLAAKPPGLGSPCSGYAGSNSTARFILVAPVTQKVDALVTKAGGLHVGTDGKVRQAITALFNLRVEAFLRS</sequence>
<dbReference type="Proteomes" id="UP001651158">
    <property type="component" value="Unassembled WGS sequence"/>
</dbReference>